<dbReference type="PANTHER" id="PTHR33204:SF18">
    <property type="entry name" value="TRANSCRIPTIONAL REGULATORY PROTEIN"/>
    <property type="match status" value="1"/>
</dbReference>
<keyword evidence="7" id="KW-1185">Reference proteome</keyword>
<keyword evidence="1" id="KW-0805">Transcription regulation</keyword>
<accession>A0A1H3FKS1</accession>
<evidence type="ECO:0000313" key="6">
    <source>
        <dbReference type="EMBL" id="SDX91606.1"/>
    </source>
</evidence>
<dbReference type="SUPFAM" id="SSF46785">
    <property type="entry name" value="Winged helix' DNA-binding domain"/>
    <property type="match status" value="1"/>
</dbReference>
<evidence type="ECO:0000256" key="2">
    <source>
        <dbReference type="ARBA" id="ARBA00023125"/>
    </source>
</evidence>
<dbReference type="InterPro" id="IPR002577">
    <property type="entry name" value="HTH_HxlR"/>
</dbReference>
<proteinExistence type="predicted"/>
<keyword evidence="2" id="KW-0238">DNA-binding</keyword>
<dbReference type="AlphaFoldDB" id="A0A1H3FKS1"/>
<dbReference type="RefSeq" id="WP_021075265.1">
    <property type="nucleotide sequence ID" value="NZ_FNPC01000002.1"/>
</dbReference>
<keyword evidence="3" id="KW-0804">Transcription</keyword>
<feature type="domain" description="HTH hxlR-type" evidence="5">
    <location>
        <begin position="48"/>
        <end position="147"/>
    </location>
</feature>
<protein>
    <submittedName>
        <fullName evidence="6">Transcriptional regulator, HxlR family</fullName>
    </submittedName>
</protein>
<dbReference type="GeneID" id="43838660"/>
<dbReference type="Gene3D" id="1.10.10.10">
    <property type="entry name" value="Winged helix-like DNA-binding domain superfamily/Winged helix DNA-binding domain"/>
    <property type="match status" value="1"/>
</dbReference>
<dbReference type="OrthoDB" id="10490at2157"/>
<feature type="compositionally biased region" description="Pro residues" evidence="4">
    <location>
        <begin position="1"/>
        <end position="10"/>
    </location>
</feature>
<dbReference type="InterPro" id="IPR036388">
    <property type="entry name" value="WH-like_DNA-bd_sf"/>
</dbReference>
<reference evidence="7" key="1">
    <citation type="submission" date="2016-10" db="EMBL/GenBank/DDBJ databases">
        <authorList>
            <person name="Varghese N."/>
            <person name="Submissions S."/>
        </authorList>
    </citation>
    <scope>NUCLEOTIDE SEQUENCE [LARGE SCALE GENOMIC DNA]</scope>
    <source>
        <strain evidence="7">DC30,IBRC 10041,KCTC 4046</strain>
    </source>
</reference>
<evidence type="ECO:0000256" key="3">
    <source>
        <dbReference type="ARBA" id="ARBA00023163"/>
    </source>
</evidence>
<organism evidence="6 7">
    <name type="scientific">Halopenitus persicus</name>
    <dbReference type="NCBI Taxonomy" id="1048396"/>
    <lineage>
        <taxon>Archaea</taxon>
        <taxon>Methanobacteriati</taxon>
        <taxon>Methanobacteriota</taxon>
        <taxon>Stenosarchaea group</taxon>
        <taxon>Halobacteria</taxon>
        <taxon>Halobacteriales</taxon>
        <taxon>Haloferacaceae</taxon>
        <taxon>Halopenitus</taxon>
    </lineage>
</organism>
<evidence type="ECO:0000256" key="4">
    <source>
        <dbReference type="SAM" id="MobiDB-lite"/>
    </source>
</evidence>
<dbReference type="EMBL" id="FNPC01000002">
    <property type="protein sequence ID" value="SDX91606.1"/>
    <property type="molecule type" value="Genomic_DNA"/>
</dbReference>
<dbReference type="InterPro" id="IPR036390">
    <property type="entry name" value="WH_DNA-bd_sf"/>
</dbReference>
<gene>
    <name evidence="6" type="ORF">SAMN05216564_102105</name>
</gene>
<sequence length="147" mass="16280">MSDPSPPGDPPDSDDGDGNDHDVDSADAVDPDDAVERLEVWCAGEDWCPVTTTATLIGKKWHPVIIHRLLEHGPSGFNELQDAVDGISSKVLSDSLEDLQENRLVEREIISEKPFRVQYSLTDHGRSLEPVIYSMRDWGVQHLAPPN</sequence>
<evidence type="ECO:0000313" key="7">
    <source>
        <dbReference type="Proteomes" id="UP000199079"/>
    </source>
</evidence>
<dbReference type="PROSITE" id="PS51118">
    <property type="entry name" value="HTH_HXLR"/>
    <property type="match status" value="1"/>
</dbReference>
<dbReference type="Proteomes" id="UP000199079">
    <property type="component" value="Unassembled WGS sequence"/>
</dbReference>
<feature type="region of interest" description="Disordered" evidence="4">
    <location>
        <begin position="1"/>
        <end position="31"/>
    </location>
</feature>
<evidence type="ECO:0000259" key="5">
    <source>
        <dbReference type="PROSITE" id="PS51118"/>
    </source>
</evidence>
<dbReference type="PANTHER" id="PTHR33204">
    <property type="entry name" value="TRANSCRIPTIONAL REGULATOR, MARR FAMILY"/>
    <property type="match status" value="1"/>
</dbReference>
<dbReference type="GO" id="GO:0003677">
    <property type="term" value="F:DNA binding"/>
    <property type="evidence" value="ECO:0007669"/>
    <property type="project" value="UniProtKB-KW"/>
</dbReference>
<evidence type="ECO:0000256" key="1">
    <source>
        <dbReference type="ARBA" id="ARBA00023015"/>
    </source>
</evidence>
<dbReference type="Pfam" id="PF01638">
    <property type="entry name" value="HxlR"/>
    <property type="match status" value="1"/>
</dbReference>
<name>A0A1H3FKS1_9EURY</name>